<gene>
    <name evidence="1" type="ORF">EB796_002277</name>
</gene>
<accession>A0A7J7KMP1</accession>
<proteinExistence type="predicted"/>
<organism evidence="1 2">
    <name type="scientific">Bugula neritina</name>
    <name type="common">Brown bryozoan</name>
    <name type="synonym">Sertularia neritina</name>
    <dbReference type="NCBI Taxonomy" id="10212"/>
    <lineage>
        <taxon>Eukaryota</taxon>
        <taxon>Metazoa</taxon>
        <taxon>Spiralia</taxon>
        <taxon>Lophotrochozoa</taxon>
        <taxon>Bryozoa</taxon>
        <taxon>Gymnolaemata</taxon>
        <taxon>Cheilostomatida</taxon>
        <taxon>Flustrina</taxon>
        <taxon>Buguloidea</taxon>
        <taxon>Bugulidae</taxon>
        <taxon>Bugula</taxon>
    </lineage>
</organism>
<dbReference type="AlphaFoldDB" id="A0A7J7KMP1"/>
<keyword evidence="2" id="KW-1185">Reference proteome</keyword>
<evidence type="ECO:0000313" key="2">
    <source>
        <dbReference type="Proteomes" id="UP000593567"/>
    </source>
</evidence>
<reference evidence="1" key="1">
    <citation type="submission" date="2020-06" db="EMBL/GenBank/DDBJ databases">
        <title>Draft genome of Bugula neritina, a colonial animal packing powerful symbionts and potential medicines.</title>
        <authorList>
            <person name="Rayko M."/>
        </authorList>
    </citation>
    <scope>NUCLEOTIDE SEQUENCE [LARGE SCALE GENOMIC DNA]</scope>
    <source>
        <strain evidence="1">Kwan_BN1</strain>
    </source>
</reference>
<name>A0A7J7KMP1_BUGNE</name>
<dbReference type="Proteomes" id="UP000593567">
    <property type="component" value="Unassembled WGS sequence"/>
</dbReference>
<dbReference type="EMBL" id="VXIV02000265">
    <property type="protein sequence ID" value="KAF6039416.1"/>
    <property type="molecule type" value="Genomic_DNA"/>
</dbReference>
<evidence type="ECO:0000313" key="1">
    <source>
        <dbReference type="EMBL" id="KAF6039416.1"/>
    </source>
</evidence>
<sequence length="77" mass="9219">MKLIKVQFLLQCHFLGCYYSQYHLDCPHLQQHQGLHHTTDSLKFTQLYNKTHSNSSFVISSLTPWVSRNNFFYIQRV</sequence>
<comment type="caution">
    <text evidence="1">The sequence shown here is derived from an EMBL/GenBank/DDBJ whole genome shotgun (WGS) entry which is preliminary data.</text>
</comment>
<protein>
    <submittedName>
        <fullName evidence="1">Uncharacterized protein</fullName>
    </submittedName>
</protein>